<accession>A0AAJ0IUV7</accession>
<protein>
    <recommendedName>
        <fullName evidence="1">PD-(D/E)XK endonuclease-like domain-containing protein</fullName>
    </recommendedName>
</protein>
<dbReference type="Proteomes" id="UP000030969">
    <property type="component" value="Unassembled WGS sequence"/>
</dbReference>
<organism evidence="2 3">
    <name type="scientific">Xanthomonas vesicatoria</name>
    <dbReference type="NCBI Taxonomy" id="56460"/>
    <lineage>
        <taxon>Bacteria</taxon>
        <taxon>Pseudomonadati</taxon>
        <taxon>Pseudomonadota</taxon>
        <taxon>Gammaproteobacteria</taxon>
        <taxon>Lysobacterales</taxon>
        <taxon>Lysobacteraceae</taxon>
        <taxon>Xanthomonas</taxon>
    </lineage>
</organism>
<dbReference type="Pfam" id="PF12705">
    <property type="entry name" value="PDDEXK_1"/>
    <property type="match status" value="1"/>
</dbReference>
<dbReference type="EMBL" id="JSYJ01000183">
    <property type="protein sequence ID" value="KHM91078.1"/>
    <property type="molecule type" value="Genomic_DNA"/>
</dbReference>
<evidence type="ECO:0000313" key="2">
    <source>
        <dbReference type="EMBL" id="KHM91078.1"/>
    </source>
</evidence>
<dbReference type="AlphaFoldDB" id="A0AAJ0IUV7"/>
<gene>
    <name evidence="2" type="ORF">OR61_20200</name>
</gene>
<name>A0AAJ0IUV7_9XANT</name>
<dbReference type="InterPro" id="IPR011604">
    <property type="entry name" value="PDDEXK-like_dom_sf"/>
</dbReference>
<comment type="caution">
    <text evidence="2">The sequence shown here is derived from an EMBL/GenBank/DDBJ whole genome shotgun (WGS) entry which is preliminary data.</text>
</comment>
<proteinExistence type="predicted"/>
<dbReference type="RefSeq" id="WP_005997786.1">
    <property type="nucleotide sequence ID" value="NZ_QEZC01000025.1"/>
</dbReference>
<evidence type="ECO:0000259" key="1">
    <source>
        <dbReference type="Pfam" id="PF12705"/>
    </source>
</evidence>
<reference evidence="2 3" key="1">
    <citation type="submission" date="2014-11" db="EMBL/GenBank/DDBJ databases">
        <title>Draft Genome Sequences of Xanthomonas vesicatoria Strains from the Balkan Peninsula.</title>
        <authorList>
            <person name="Vancheva T."/>
            <person name="Lefeuvre P."/>
            <person name="Bogatzevska N."/>
            <person name="Moncheva P."/>
            <person name="Koebnik R."/>
        </authorList>
    </citation>
    <scope>NUCLEOTIDE SEQUENCE [LARGE SCALE GENOMIC DNA]</scope>
    <source>
        <strain evidence="2 3">53M</strain>
    </source>
</reference>
<feature type="domain" description="PD-(D/E)XK endonuclease-like" evidence="1">
    <location>
        <begin position="13"/>
        <end position="280"/>
    </location>
</feature>
<dbReference type="InterPro" id="IPR038726">
    <property type="entry name" value="PDDEXK_AddAB-type"/>
</dbReference>
<dbReference type="Gene3D" id="3.90.320.10">
    <property type="match status" value="1"/>
</dbReference>
<sequence length="299" mass="34326">MGGVDAMQKTLYLSFSSDSTYLTCPRQYKLTKIDRLTCIQESMATMFGKVVHTAIHLYLKSEIDGALFTAPEFFEQEFVRRASATNLRLPANWSIQDFIDCGRLMMKRFDEFWKQGEYEVVLDAKGEPILEREFKIGLPENIEYTAIIDVILRRKRDGWIFVCDWKTPAQASFEGFALLSEQLTGYQVVVEAFMAEMGLERLDGTMFVELLKRKVPVKRGATGPMVEKPCVVRMRSEEEKLEWMQSRLETGRNIRAGKFPKRPLSAFSSPCTLCDMRNLCMVGSMDGLVVREPFQRRAA</sequence>
<evidence type="ECO:0000313" key="3">
    <source>
        <dbReference type="Proteomes" id="UP000030969"/>
    </source>
</evidence>